<reference evidence="1" key="1">
    <citation type="journal article" date="2020" name="Stud. Mycol.">
        <title>101 Dothideomycetes genomes: a test case for predicting lifestyles and emergence of pathogens.</title>
        <authorList>
            <person name="Haridas S."/>
            <person name="Albert R."/>
            <person name="Binder M."/>
            <person name="Bloem J."/>
            <person name="Labutti K."/>
            <person name="Salamov A."/>
            <person name="Andreopoulos B."/>
            <person name="Baker S."/>
            <person name="Barry K."/>
            <person name="Bills G."/>
            <person name="Bluhm B."/>
            <person name="Cannon C."/>
            <person name="Castanera R."/>
            <person name="Culley D."/>
            <person name="Daum C."/>
            <person name="Ezra D."/>
            <person name="Gonzalez J."/>
            <person name="Henrissat B."/>
            <person name="Kuo A."/>
            <person name="Liang C."/>
            <person name="Lipzen A."/>
            <person name="Lutzoni F."/>
            <person name="Magnuson J."/>
            <person name="Mondo S."/>
            <person name="Nolan M."/>
            <person name="Ohm R."/>
            <person name="Pangilinan J."/>
            <person name="Park H.-J."/>
            <person name="Ramirez L."/>
            <person name="Alfaro M."/>
            <person name="Sun H."/>
            <person name="Tritt A."/>
            <person name="Yoshinaga Y."/>
            <person name="Zwiers L.-H."/>
            <person name="Turgeon B."/>
            <person name="Goodwin S."/>
            <person name="Spatafora J."/>
            <person name="Crous P."/>
            <person name="Grigoriev I."/>
        </authorList>
    </citation>
    <scope>NUCLEOTIDE SEQUENCE</scope>
    <source>
        <strain evidence="1">CBS 279.74</strain>
    </source>
</reference>
<gene>
    <name evidence="1" type="ORF">K504DRAFT_501385</name>
</gene>
<proteinExistence type="predicted"/>
<dbReference type="EMBL" id="MU005769">
    <property type="protein sequence ID" value="KAF2710107.1"/>
    <property type="molecule type" value="Genomic_DNA"/>
</dbReference>
<evidence type="ECO:0000313" key="1">
    <source>
        <dbReference type="EMBL" id="KAF2710107.1"/>
    </source>
</evidence>
<name>A0A6G1KCM9_9PLEO</name>
<evidence type="ECO:0000313" key="2">
    <source>
        <dbReference type="Proteomes" id="UP000799428"/>
    </source>
</evidence>
<dbReference type="AlphaFoldDB" id="A0A6G1KCM9"/>
<organism evidence="1 2">
    <name type="scientific">Pleomassaria siparia CBS 279.74</name>
    <dbReference type="NCBI Taxonomy" id="1314801"/>
    <lineage>
        <taxon>Eukaryota</taxon>
        <taxon>Fungi</taxon>
        <taxon>Dikarya</taxon>
        <taxon>Ascomycota</taxon>
        <taxon>Pezizomycotina</taxon>
        <taxon>Dothideomycetes</taxon>
        <taxon>Pleosporomycetidae</taxon>
        <taxon>Pleosporales</taxon>
        <taxon>Pleomassariaceae</taxon>
        <taxon>Pleomassaria</taxon>
    </lineage>
</organism>
<dbReference type="InterPro" id="IPR021838">
    <property type="entry name" value="DUF3431"/>
</dbReference>
<sequence length="121" mass="13456">MFTQRWKLFASSVATTLFLYVTLFTFSPLSSQDVPAFIDGSYRTEEASLTTASGKILMVVSRSSEGTSWLGPSIWQRAIYVVDEIQALLHTDRDKGHEATACHSYIIDNYGHLSSTMVSLP</sequence>
<protein>
    <submittedName>
        <fullName evidence="1">Uncharacterized protein</fullName>
    </submittedName>
</protein>
<keyword evidence="2" id="KW-1185">Reference proteome</keyword>
<dbReference type="Pfam" id="PF11913">
    <property type="entry name" value="DUF3431"/>
    <property type="match status" value="1"/>
</dbReference>
<accession>A0A6G1KCM9</accession>
<dbReference type="Proteomes" id="UP000799428">
    <property type="component" value="Unassembled WGS sequence"/>
</dbReference>